<protein>
    <submittedName>
        <fullName evidence="3">Uncharacterized protein</fullName>
    </submittedName>
</protein>
<feature type="chain" id="PRO_5045505387" evidence="2">
    <location>
        <begin position="22"/>
        <end position="151"/>
    </location>
</feature>
<gene>
    <name evidence="3" type="ORF">QF118_18755</name>
</gene>
<dbReference type="Proteomes" id="UP001241605">
    <property type="component" value="Chromosome"/>
</dbReference>
<sequence length="151" mass="16170">MRLFALAFLTGLALLPRPGDAGTAVETLHHLGASEVVGADGEPLALCLVTRTRYVGQVPLWHRAGGYALATDDCATDSYLPLDTDGFALLRAHGQVASTLPLTPRITFTDMLAQSWGSLTIAALIASAFALRGRRRKRHRGKPAQVRVEPV</sequence>
<feature type="transmembrane region" description="Helical" evidence="1">
    <location>
        <begin position="111"/>
        <end position="131"/>
    </location>
</feature>
<dbReference type="RefSeq" id="WP_282300561.1">
    <property type="nucleotide sequence ID" value="NZ_CP124616.1"/>
</dbReference>
<feature type="signal peptide" evidence="2">
    <location>
        <begin position="1"/>
        <end position="21"/>
    </location>
</feature>
<reference evidence="3 4" key="1">
    <citation type="submission" date="2023-05" db="EMBL/GenBank/DDBJ databases">
        <title>YMD87, complete Genome.</title>
        <authorList>
            <person name="Zhang J."/>
            <person name="Xu X."/>
        </authorList>
    </citation>
    <scope>NUCLEOTIDE SEQUENCE [LARGE SCALE GENOMIC DNA]</scope>
    <source>
        <strain evidence="3 4">YMD87</strain>
    </source>
</reference>
<evidence type="ECO:0000313" key="4">
    <source>
        <dbReference type="Proteomes" id="UP001241605"/>
    </source>
</evidence>
<keyword evidence="1" id="KW-1133">Transmembrane helix</keyword>
<accession>A0ABY8QIU0</accession>
<keyword evidence="4" id="KW-1185">Reference proteome</keyword>
<keyword evidence="2" id="KW-0732">Signal</keyword>
<name>A0ABY8QIU0_9RHOB</name>
<evidence type="ECO:0000313" key="3">
    <source>
        <dbReference type="EMBL" id="WGW03931.1"/>
    </source>
</evidence>
<keyword evidence="1" id="KW-0812">Transmembrane</keyword>
<proteinExistence type="predicted"/>
<evidence type="ECO:0000256" key="2">
    <source>
        <dbReference type="SAM" id="SignalP"/>
    </source>
</evidence>
<dbReference type="EMBL" id="CP124616">
    <property type="protein sequence ID" value="WGW03931.1"/>
    <property type="molecule type" value="Genomic_DNA"/>
</dbReference>
<organism evidence="3 4">
    <name type="scientific">Tropicibacter oceani</name>
    <dbReference type="NCBI Taxonomy" id="3058420"/>
    <lineage>
        <taxon>Bacteria</taxon>
        <taxon>Pseudomonadati</taxon>
        <taxon>Pseudomonadota</taxon>
        <taxon>Alphaproteobacteria</taxon>
        <taxon>Rhodobacterales</taxon>
        <taxon>Roseobacteraceae</taxon>
        <taxon>Tropicibacter</taxon>
    </lineage>
</organism>
<keyword evidence="1" id="KW-0472">Membrane</keyword>
<evidence type="ECO:0000256" key="1">
    <source>
        <dbReference type="SAM" id="Phobius"/>
    </source>
</evidence>